<dbReference type="InterPro" id="IPR034164">
    <property type="entry name" value="Pepsin-like_dom"/>
</dbReference>
<dbReference type="InterPro" id="IPR001461">
    <property type="entry name" value="Aspartic_peptidase_A1"/>
</dbReference>
<dbReference type="AlphaFoldDB" id="F4RIK7"/>
<dbReference type="Proteomes" id="UP000001072">
    <property type="component" value="Unassembled WGS sequence"/>
</dbReference>
<evidence type="ECO:0000256" key="2">
    <source>
        <dbReference type="SAM" id="SignalP"/>
    </source>
</evidence>
<feature type="signal peptide" evidence="2">
    <location>
        <begin position="1"/>
        <end position="23"/>
    </location>
</feature>
<gene>
    <name evidence="4" type="ORF">MELLADRAFT_123276</name>
</gene>
<feature type="domain" description="Peptidase A1" evidence="3">
    <location>
        <begin position="39"/>
        <end position="366"/>
    </location>
</feature>
<name>F4RIK7_MELLP</name>
<dbReference type="SUPFAM" id="SSF50630">
    <property type="entry name" value="Acid proteases"/>
    <property type="match status" value="1"/>
</dbReference>
<organism evidence="5">
    <name type="scientific">Melampsora larici-populina (strain 98AG31 / pathotype 3-4-7)</name>
    <name type="common">Poplar leaf rust fungus</name>
    <dbReference type="NCBI Taxonomy" id="747676"/>
    <lineage>
        <taxon>Eukaryota</taxon>
        <taxon>Fungi</taxon>
        <taxon>Dikarya</taxon>
        <taxon>Basidiomycota</taxon>
        <taxon>Pucciniomycotina</taxon>
        <taxon>Pucciniomycetes</taxon>
        <taxon>Pucciniales</taxon>
        <taxon>Melampsoraceae</taxon>
        <taxon>Melampsora</taxon>
    </lineage>
</organism>
<dbReference type="Gene3D" id="2.40.70.10">
    <property type="entry name" value="Acid Proteases"/>
    <property type="match status" value="2"/>
</dbReference>
<dbReference type="HOGENOM" id="CLU_038846_0_0_1"/>
<protein>
    <submittedName>
        <fullName evidence="4">Aspartic peptidase A1</fullName>
    </submittedName>
</protein>
<comment type="similarity">
    <text evidence="1">Belongs to the peptidase A1 family.</text>
</comment>
<keyword evidence="5" id="KW-1185">Reference proteome</keyword>
<dbReference type="InterPro" id="IPR033121">
    <property type="entry name" value="PEPTIDASE_A1"/>
</dbReference>
<evidence type="ECO:0000313" key="5">
    <source>
        <dbReference type="Proteomes" id="UP000001072"/>
    </source>
</evidence>
<dbReference type="PANTHER" id="PTHR47966:SF74">
    <property type="entry name" value="AGR407CP"/>
    <property type="match status" value="1"/>
</dbReference>
<evidence type="ECO:0000313" key="4">
    <source>
        <dbReference type="EMBL" id="EGG07584.1"/>
    </source>
</evidence>
<feature type="chain" id="PRO_5003315260" evidence="2">
    <location>
        <begin position="24"/>
        <end position="381"/>
    </location>
</feature>
<dbReference type="VEuPathDB" id="FungiDB:MELLADRAFT_123276"/>
<accession>F4RIK7</accession>
<dbReference type="Pfam" id="PF00026">
    <property type="entry name" value="Asp"/>
    <property type="match status" value="1"/>
</dbReference>
<dbReference type="KEGG" id="mlr:MELLADRAFT_123276"/>
<dbReference type="EMBL" id="GL883103">
    <property type="protein sequence ID" value="EGG07584.1"/>
    <property type="molecule type" value="Genomic_DNA"/>
</dbReference>
<dbReference type="GO" id="GO:0006508">
    <property type="term" value="P:proteolysis"/>
    <property type="evidence" value="ECO:0007669"/>
    <property type="project" value="InterPro"/>
</dbReference>
<dbReference type="PANTHER" id="PTHR47966">
    <property type="entry name" value="BETA-SITE APP-CLEAVING ENZYME, ISOFORM A-RELATED"/>
    <property type="match status" value="1"/>
</dbReference>
<reference evidence="5" key="1">
    <citation type="journal article" date="2011" name="Proc. Natl. Acad. Sci. U.S.A.">
        <title>Obligate biotrophy features unraveled by the genomic analysis of rust fungi.</title>
        <authorList>
            <person name="Duplessis S."/>
            <person name="Cuomo C.A."/>
            <person name="Lin Y.-C."/>
            <person name="Aerts A."/>
            <person name="Tisserant E."/>
            <person name="Veneault-Fourrey C."/>
            <person name="Joly D.L."/>
            <person name="Hacquard S."/>
            <person name="Amselem J."/>
            <person name="Cantarel B.L."/>
            <person name="Chiu R."/>
            <person name="Coutinho P.M."/>
            <person name="Feau N."/>
            <person name="Field M."/>
            <person name="Frey P."/>
            <person name="Gelhaye E."/>
            <person name="Goldberg J."/>
            <person name="Grabherr M.G."/>
            <person name="Kodira C.D."/>
            <person name="Kohler A."/>
            <person name="Kuees U."/>
            <person name="Lindquist E.A."/>
            <person name="Lucas S.M."/>
            <person name="Mago R."/>
            <person name="Mauceli E."/>
            <person name="Morin E."/>
            <person name="Murat C."/>
            <person name="Pangilinan J.L."/>
            <person name="Park R."/>
            <person name="Pearson M."/>
            <person name="Quesneville H."/>
            <person name="Rouhier N."/>
            <person name="Sakthikumar S."/>
            <person name="Salamov A.A."/>
            <person name="Schmutz J."/>
            <person name="Selles B."/>
            <person name="Shapiro H."/>
            <person name="Tanguay P."/>
            <person name="Tuskan G.A."/>
            <person name="Henrissat B."/>
            <person name="Van de Peer Y."/>
            <person name="Rouze P."/>
            <person name="Ellis J.G."/>
            <person name="Dodds P.N."/>
            <person name="Schein J.E."/>
            <person name="Zhong S."/>
            <person name="Hamelin R.C."/>
            <person name="Grigoriev I.V."/>
            <person name="Szabo L.J."/>
            <person name="Martin F."/>
        </authorList>
    </citation>
    <scope>NUCLEOTIDE SEQUENCE [LARGE SCALE GENOMIC DNA]</scope>
    <source>
        <strain evidence="5">98AG31 / pathotype 3-4-7</strain>
    </source>
</reference>
<sequence length="381" mass="42022">MLSISPGGMICLLACCLASGVIGTPSKFSLPLVNTINLHGIDVGVGDPPNVHRLAIALGISNTLIGAEMPYVPTRSTVDLNRPFQIDHMYGNASGKWVNDTISLGSGTDQIVLPNIMVGDVSSGSFIGFGKCDGMFTLNRVGDTAAHPENESDWTPMSYMWHRNLLEQNVFSLSFKPTRTLEPEQNGMITFGGIEPSLFIGKLYWYSCKSNTGWDWTVTISYGGKKMYPTPLMAALDPAWALGPCLANDIFQDYIAGIPGSIWDYDDFQKNNPIGSVNRHVLKIPKTSVSKMKDLCFTAADKRPWCLTPEAQLLPEDMLPDPTYRYSYITPIGSTVEQGSTIVMGMKGLERFYSVYDRENYRVNNPNLITNDEFHTGETDI</sequence>
<dbReference type="CDD" id="cd05471">
    <property type="entry name" value="pepsin_like"/>
    <property type="match status" value="1"/>
</dbReference>
<dbReference type="RefSeq" id="XP_007408916.1">
    <property type="nucleotide sequence ID" value="XM_007408854.1"/>
</dbReference>
<dbReference type="InterPro" id="IPR021109">
    <property type="entry name" value="Peptidase_aspartic_dom_sf"/>
</dbReference>
<keyword evidence="2" id="KW-0732">Signal</keyword>
<dbReference type="GeneID" id="18926329"/>
<evidence type="ECO:0000256" key="1">
    <source>
        <dbReference type="ARBA" id="ARBA00007447"/>
    </source>
</evidence>
<proteinExistence type="inferred from homology"/>
<evidence type="ECO:0000259" key="3">
    <source>
        <dbReference type="PROSITE" id="PS51767"/>
    </source>
</evidence>
<dbReference type="PROSITE" id="PS51767">
    <property type="entry name" value="PEPTIDASE_A1"/>
    <property type="match status" value="1"/>
</dbReference>
<dbReference type="GO" id="GO:0004190">
    <property type="term" value="F:aspartic-type endopeptidase activity"/>
    <property type="evidence" value="ECO:0007669"/>
    <property type="project" value="InterPro"/>
</dbReference>
<dbReference type="InParanoid" id="F4RIK7"/>
<dbReference type="OrthoDB" id="660550at2759"/>